<accession>A0ABD5QJF6</accession>
<proteinExistence type="predicted"/>
<dbReference type="InterPro" id="IPR010001">
    <property type="entry name" value="BofA"/>
</dbReference>
<organism evidence="2 3">
    <name type="scientific">Saliphagus infecundisoli</name>
    <dbReference type="NCBI Taxonomy" id="1849069"/>
    <lineage>
        <taxon>Archaea</taxon>
        <taxon>Methanobacteriati</taxon>
        <taxon>Methanobacteriota</taxon>
        <taxon>Stenosarchaea group</taxon>
        <taxon>Halobacteria</taxon>
        <taxon>Halobacteriales</taxon>
        <taxon>Natrialbaceae</taxon>
        <taxon>Saliphagus</taxon>
    </lineage>
</organism>
<keyword evidence="1" id="KW-1133">Transmembrane helix</keyword>
<dbReference type="Proteomes" id="UP001595925">
    <property type="component" value="Unassembled WGS sequence"/>
</dbReference>
<dbReference type="RefSeq" id="WP_114576565.1">
    <property type="nucleotide sequence ID" value="NZ_JAIVEF010000004.1"/>
</dbReference>
<keyword evidence="3" id="KW-1185">Reference proteome</keyword>
<evidence type="ECO:0000313" key="2">
    <source>
        <dbReference type="EMBL" id="MFC4989744.1"/>
    </source>
</evidence>
<feature type="transmembrane region" description="Helical" evidence="1">
    <location>
        <begin position="6"/>
        <end position="24"/>
    </location>
</feature>
<keyword evidence="1" id="KW-0812">Transmembrane</keyword>
<evidence type="ECO:0000313" key="3">
    <source>
        <dbReference type="Proteomes" id="UP001595925"/>
    </source>
</evidence>
<comment type="caution">
    <text evidence="2">The sequence shown here is derived from an EMBL/GenBank/DDBJ whole genome shotgun (WGS) entry which is preliminary data.</text>
</comment>
<dbReference type="AlphaFoldDB" id="A0ABD5QJF6"/>
<sequence length="85" mass="8486">MVTGLEIGLLVLVLAFFLGAATIIRAVKPFIVNAVVGLLTILVAQAVFGVSVAVTPVALVVVALGGFPGAVLVLLLSAFGVAFVP</sequence>
<feature type="transmembrane region" description="Helical" evidence="1">
    <location>
        <begin position="60"/>
        <end position="84"/>
    </location>
</feature>
<gene>
    <name evidence="2" type="ORF">ACFPFO_18675</name>
</gene>
<protein>
    <submittedName>
        <fullName evidence="2">Pro-sigmaK processing inhibitor BofA family protein</fullName>
    </submittedName>
</protein>
<evidence type="ECO:0000256" key="1">
    <source>
        <dbReference type="SAM" id="Phobius"/>
    </source>
</evidence>
<reference evidence="2 3" key="1">
    <citation type="journal article" date="2019" name="Int. J. Syst. Evol. Microbiol.">
        <title>The Global Catalogue of Microorganisms (GCM) 10K type strain sequencing project: providing services to taxonomists for standard genome sequencing and annotation.</title>
        <authorList>
            <consortium name="The Broad Institute Genomics Platform"/>
            <consortium name="The Broad Institute Genome Sequencing Center for Infectious Disease"/>
            <person name="Wu L."/>
            <person name="Ma J."/>
        </authorList>
    </citation>
    <scope>NUCLEOTIDE SEQUENCE [LARGE SCALE GENOMIC DNA]</scope>
    <source>
        <strain evidence="2 3">CGMCC 1.15824</strain>
    </source>
</reference>
<name>A0ABD5QJF6_9EURY</name>
<feature type="transmembrane region" description="Helical" evidence="1">
    <location>
        <begin position="31"/>
        <end position="54"/>
    </location>
</feature>
<keyword evidence="1" id="KW-0472">Membrane</keyword>
<dbReference type="Pfam" id="PF07441">
    <property type="entry name" value="BofA"/>
    <property type="match status" value="1"/>
</dbReference>
<dbReference type="EMBL" id="JBHSJG010000054">
    <property type="protein sequence ID" value="MFC4989744.1"/>
    <property type="molecule type" value="Genomic_DNA"/>
</dbReference>